<dbReference type="Gene3D" id="2.120.10.30">
    <property type="entry name" value="TolB, C-terminal domain"/>
    <property type="match status" value="1"/>
</dbReference>
<evidence type="ECO:0000256" key="1">
    <source>
        <dbReference type="ARBA" id="ARBA00022617"/>
    </source>
</evidence>
<dbReference type="SUPFAM" id="SSF46626">
    <property type="entry name" value="Cytochrome c"/>
    <property type="match status" value="1"/>
</dbReference>
<feature type="signal peptide" evidence="5">
    <location>
        <begin position="1"/>
        <end position="18"/>
    </location>
</feature>
<dbReference type="InterPro" id="IPR009056">
    <property type="entry name" value="Cyt_c-like_dom"/>
</dbReference>
<evidence type="ECO:0000313" key="7">
    <source>
        <dbReference type="EMBL" id="MCP9766114.1"/>
    </source>
</evidence>
<dbReference type="AlphaFoldDB" id="A0AAE3H6E2"/>
<name>A0AAE3H6E2_9BACT</name>
<dbReference type="Gene3D" id="1.10.760.10">
    <property type="entry name" value="Cytochrome c-like domain"/>
    <property type="match status" value="1"/>
</dbReference>
<accession>A0AAE3H6E2</accession>
<reference evidence="7 8" key="1">
    <citation type="submission" date="2018-11" db="EMBL/GenBank/DDBJ databases">
        <title>Novel bacteria species description.</title>
        <authorList>
            <person name="Han J.-H."/>
        </authorList>
    </citation>
    <scope>NUCLEOTIDE SEQUENCE [LARGE SCALE GENOMIC DNA]</scope>
    <source>
        <strain evidence="7 8">KCTC23259</strain>
    </source>
</reference>
<evidence type="ECO:0000259" key="6">
    <source>
        <dbReference type="PROSITE" id="PS51007"/>
    </source>
</evidence>
<proteinExistence type="predicted"/>
<evidence type="ECO:0000256" key="5">
    <source>
        <dbReference type="SAM" id="SignalP"/>
    </source>
</evidence>
<keyword evidence="8" id="KW-1185">Reference proteome</keyword>
<dbReference type="Pfam" id="PF00034">
    <property type="entry name" value="Cytochrom_C"/>
    <property type="match status" value="1"/>
</dbReference>
<dbReference type="GO" id="GO:0046872">
    <property type="term" value="F:metal ion binding"/>
    <property type="evidence" value="ECO:0007669"/>
    <property type="project" value="UniProtKB-KW"/>
</dbReference>
<keyword evidence="5" id="KW-0732">Signal</keyword>
<dbReference type="PANTHER" id="PTHR33546">
    <property type="entry name" value="LARGE, MULTIFUNCTIONAL SECRETED PROTEIN-RELATED"/>
    <property type="match status" value="1"/>
</dbReference>
<dbReference type="EMBL" id="RJUF01000195">
    <property type="protein sequence ID" value="MCP9766114.1"/>
    <property type="molecule type" value="Genomic_DNA"/>
</dbReference>
<evidence type="ECO:0000256" key="2">
    <source>
        <dbReference type="ARBA" id="ARBA00022723"/>
    </source>
</evidence>
<dbReference type="InterPro" id="IPR036909">
    <property type="entry name" value="Cyt_c-like_dom_sf"/>
</dbReference>
<sequence length="645" mass="71561">MKIKILGFLFLMSCGVWAQESPKEEDYYKIVTLPVPEGILLEVGGVTMMPNGSMALATRRGDIWVVENPSSRNPYFRKFASGLHEVLGLVYKDGSFYCAQRGELTKLTDKNGDGKADSYETIHAWEVSGHYHEYSFGPKIAPDGGFFVSGNVAFGDEEWWRGEARAKTRGSIFKIYEDGSYEPWAAGMRSPAGLGMIDGELFYSDNQGDWMGSGGIWHVKKGAFVGHPASLKWTTMQNSPVKLTEEQFFAERDNRKVRNASGYYIKPENVVDEKFKMLYELKEKYPMVQTPVVWLPHGILGISNSEIIRDETNGDFGPFAGQVFIGDQGQSKIMRVFMEKVNGEFQGAAWDFRGGFQSGVMRMTFSPDGSMFVGETNRGWGSAGDANQGLQRLVWNGKVPFEMLTCKAMPDGFEINFTMPVDRKSAEDLASIAASSFIYKHHPVYGSPPVNRQDLKVKGVKLSEDGKTLRIVIDGLRPYYIHELNLEGIRSASNSWSLVHPTVYYTLNSIPTGNKLAANDLKTFDSGKSKATAPSKTAKEVVSPDGKGKPTAAITTAKAAPVTFATIKPLLQKHTCLACHAEDKKVVGPAFKEIAKRKYTNEKIVQLIYNPKPENWPDFATPMAPMPQVPRKDALTIASYINSLK</sequence>
<dbReference type="SUPFAM" id="SSF50952">
    <property type="entry name" value="Soluble quinoprotein glucose dehydrogenase"/>
    <property type="match status" value="1"/>
</dbReference>
<keyword evidence="2 4" id="KW-0479">Metal-binding</keyword>
<dbReference type="PROSITE" id="PS51007">
    <property type="entry name" value="CYTC"/>
    <property type="match status" value="1"/>
</dbReference>
<evidence type="ECO:0000256" key="3">
    <source>
        <dbReference type="ARBA" id="ARBA00023004"/>
    </source>
</evidence>
<feature type="chain" id="PRO_5042218714" description="Cytochrome c domain-containing protein" evidence="5">
    <location>
        <begin position="19"/>
        <end position="645"/>
    </location>
</feature>
<evidence type="ECO:0000256" key="4">
    <source>
        <dbReference type="PROSITE-ProRule" id="PRU00433"/>
    </source>
</evidence>
<dbReference type="InterPro" id="IPR011041">
    <property type="entry name" value="Quinoprot_gluc/sorb_DH_b-prop"/>
</dbReference>
<keyword evidence="1 4" id="KW-0349">Heme</keyword>
<dbReference type="GO" id="GO:0009055">
    <property type="term" value="F:electron transfer activity"/>
    <property type="evidence" value="ECO:0007669"/>
    <property type="project" value="InterPro"/>
</dbReference>
<dbReference type="RefSeq" id="WP_255039819.1">
    <property type="nucleotide sequence ID" value="NZ_RJUF01000195.1"/>
</dbReference>
<organism evidence="7 8">
    <name type="scientific">Lacihabitans soyangensis</name>
    <dbReference type="NCBI Taxonomy" id="869394"/>
    <lineage>
        <taxon>Bacteria</taxon>
        <taxon>Pseudomonadati</taxon>
        <taxon>Bacteroidota</taxon>
        <taxon>Cytophagia</taxon>
        <taxon>Cytophagales</taxon>
        <taxon>Leadbetterellaceae</taxon>
        <taxon>Lacihabitans</taxon>
    </lineage>
</organism>
<comment type="caution">
    <text evidence="7">The sequence shown here is derived from an EMBL/GenBank/DDBJ whole genome shotgun (WGS) entry which is preliminary data.</text>
</comment>
<gene>
    <name evidence="7" type="ORF">EGI31_24520</name>
</gene>
<keyword evidence="3 4" id="KW-0408">Iron</keyword>
<protein>
    <recommendedName>
        <fullName evidence="6">Cytochrome c domain-containing protein</fullName>
    </recommendedName>
</protein>
<dbReference type="InterPro" id="IPR011042">
    <property type="entry name" value="6-blade_b-propeller_TolB-like"/>
</dbReference>
<dbReference type="Proteomes" id="UP001204144">
    <property type="component" value="Unassembled WGS sequence"/>
</dbReference>
<evidence type="ECO:0000313" key="8">
    <source>
        <dbReference type="Proteomes" id="UP001204144"/>
    </source>
</evidence>
<dbReference type="GO" id="GO:0020037">
    <property type="term" value="F:heme binding"/>
    <property type="evidence" value="ECO:0007669"/>
    <property type="project" value="InterPro"/>
</dbReference>
<dbReference type="PANTHER" id="PTHR33546:SF1">
    <property type="entry name" value="LARGE, MULTIFUNCTIONAL SECRETED PROTEIN"/>
    <property type="match status" value="1"/>
</dbReference>
<feature type="domain" description="Cytochrome c" evidence="6">
    <location>
        <begin position="555"/>
        <end position="645"/>
    </location>
</feature>